<organism evidence="1 2">
    <name type="scientific">Jiangella aurantiaca</name>
    <dbReference type="NCBI Taxonomy" id="2530373"/>
    <lineage>
        <taxon>Bacteria</taxon>
        <taxon>Bacillati</taxon>
        <taxon>Actinomycetota</taxon>
        <taxon>Actinomycetes</taxon>
        <taxon>Jiangellales</taxon>
        <taxon>Jiangellaceae</taxon>
        <taxon>Jiangella</taxon>
    </lineage>
</organism>
<reference evidence="1 2" key="1">
    <citation type="submission" date="2019-02" db="EMBL/GenBank/DDBJ databases">
        <title>Draft genome sequences of novel Actinobacteria.</title>
        <authorList>
            <person name="Sahin N."/>
            <person name="Ay H."/>
            <person name="Saygin H."/>
        </authorList>
    </citation>
    <scope>NUCLEOTIDE SEQUENCE [LARGE SCALE GENOMIC DNA]</scope>
    <source>
        <strain evidence="1 2">8K307</strain>
    </source>
</reference>
<dbReference type="Proteomes" id="UP000295217">
    <property type="component" value="Unassembled WGS sequence"/>
</dbReference>
<name>A0A4R5ACC4_9ACTN</name>
<accession>A0A4R5ACC4</accession>
<evidence type="ECO:0000313" key="2">
    <source>
        <dbReference type="Proteomes" id="UP000295217"/>
    </source>
</evidence>
<sequence length="62" mass="6593">MTRTPAAIRLGLRENAGQFTLLVAVNALVGGMVGQQQTVLLPAGDRHGLPRVRWTLLVTLGS</sequence>
<proteinExistence type="predicted"/>
<comment type="caution">
    <text evidence="1">The sequence shown here is derived from an EMBL/GenBank/DDBJ whole genome shotgun (WGS) entry which is preliminary data.</text>
</comment>
<dbReference type="EMBL" id="SMLB01000017">
    <property type="protein sequence ID" value="TDD68886.1"/>
    <property type="molecule type" value="Genomic_DNA"/>
</dbReference>
<protein>
    <recommendedName>
        <fullName evidence="3">MFS transporter</fullName>
    </recommendedName>
</protein>
<dbReference type="AlphaFoldDB" id="A0A4R5ACC4"/>
<keyword evidence="2" id="KW-1185">Reference proteome</keyword>
<gene>
    <name evidence="1" type="ORF">E1262_14145</name>
</gene>
<dbReference type="OrthoDB" id="9810492at2"/>
<evidence type="ECO:0008006" key="3">
    <source>
        <dbReference type="Google" id="ProtNLM"/>
    </source>
</evidence>
<evidence type="ECO:0000313" key="1">
    <source>
        <dbReference type="EMBL" id="TDD68886.1"/>
    </source>
</evidence>